<gene>
    <name evidence="3" type="ORF">GCM10009784_27270</name>
</gene>
<keyword evidence="4" id="KW-1185">Reference proteome</keyword>
<feature type="chain" id="PRO_5046139088" evidence="2">
    <location>
        <begin position="18"/>
        <end position="69"/>
    </location>
</feature>
<evidence type="ECO:0000256" key="1">
    <source>
        <dbReference type="SAM" id="MobiDB-lite"/>
    </source>
</evidence>
<feature type="signal peptide" evidence="2">
    <location>
        <begin position="1"/>
        <end position="17"/>
    </location>
</feature>
<name>A0ABP5MQV1_9MICC</name>
<keyword evidence="2" id="KW-0732">Signal</keyword>
<comment type="caution">
    <text evidence="3">The sequence shown here is derived from an EMBL/GenBank/DDBJ whole genome shotgun (WGS) entry which is preliminary data.</text>
</comment>
<dbReference type="EMBL" id="BAAAON010000003">
    <property type="protein sequence ID" value="GAA2177274.1"/>
    <property type="molecule type" value="Genomic_DNA"/>
</dbReference>
<organism evidence="3 4">
    <name type="scientific">Arthrobacter parietis</name>
    <dbReference type="NCBI Taxonomy" id="271434"/>
    <lineage>
        <taxon>Bacteria</taxon>
        <taxon>Bacillati</taxon>
        <taxon>Actinomycetota</taxon>
        <taxon>Actinomycetes</taxon>
        <taxon>Micrococcales</taxon>
        <taxon>Micrococcaceae</taxon>
        <taxon>Arthrobacter</taxon>
    </lineage>
</organism>
<feature type="region of interest" description="Disordered" evidence="1">
    <location>
        <begin position="37"/>
        <end position="69"/>
    </location>
</feature>
<proteinExistence type="predicted"/>
<evidence type="ECO:0000313" key="4">
    <source>
        <dbReference type="Proteomes" id="UP001500974"/>
    </source>
</evidence>
<evidence type="ECO:0000313" key="3">
    <source>
        <dbReference type="EMBL" id="GAA2177274.1"/>
    </source>
</evidence>
<protein>
    <submittedName>
        <fullName evidence="3">Uncharacterized protein</fullName>
    </submittedName>
</protein>
<dbReference type="Proteomes" id="UP001500974">
    <property type="component" value="Unassembled WGS sequence"/>
</dbReference>
<evidence type="ECO:0000256" key="2">
    <source>
        <dbReference type="SAM" id="SignalP"/>
    </source>
</evidence>
<reference evidence="4" key="1">
    <citation type="journal article" date="2019" name="Int. J. Syst. Evol. Microbiol.">
        <title>The Global Catalogue of Microorganisms (GCM) 10K type strain sequencing project: providing services to taxonomists for standard genome sequencing and annotation.</title>
        <authorList>
            <consortium name="The Broad Institute Genomics Platform"/>
            <consortium name="The Broad Institute Genome Sequencing Center for Infectious Disease"/>
            <person name="Wu L."/>
            <person name="Ma J."/>
        </authorList>
    </citation>
    <scope>NUCLEOTIDE SEQUENCE [LARGE SCALE GENOMIC DNA]</scope>
    <source>
        <strain evidence="4">JCM 14917</strain>
    </source>
</reference>
<sequence>MQVAPTLPQALANPALAAPTQMAAALPRTLANPALAAPTQMAPALPRQRNSAQGWQGPAPSGLAEPYMT</sequence>
<accession>A0ABP5MQV1</accession>